<dbReference type="Proteomes" id="UP000002432">
    <property type="component" value="Chromosome"/>
</dbReference>
<protein>
    <recommendedName>
        <fullName evidence="2">DUF4190 domain-containing protein</fullName>
    </recommendedName>
</protein>
<reference evidence="3 4" key="1">
    <citation type="journal article" date="2009" name="Appl. Environ. Microbiol.">
        <title>Three genomes from the phylum Acidobacteria provide insight into the lifestyles of these microorganisms in soils.</title>
        <authorList>
            <person name="Ward N.L."/>
            <person name="Challacombe J.F."/>
            <person name="Janssen P.H."/>
            <person name="Henrissat B."/>
            <person name="Coutinho P.M."/>
            <person name="Wu M."/>
            <person name="Xie G."/>
            <person name="Haft D.H."/>
            <person name="Sait M."/>
            <person name="Badger J."/>
            <person name="Barabote R.D."/>
            <person name="Bradley B."/>
            <person name="Brettin T.S."/>
            <person name="Brinkac L.M."/>
            <person name="Bruce D."/>
            <person name="Creasy T."/>
            <person name="Daugherty S.C."/>
            <person name="Davidsen T.M."/>
            <person name="DeBoy R.T."/>
            <person name="Detter J.C."/>
            <person name="Dodson R.J."/>
            <person name="Durkin A.S."/>
            <person name="Ganapathy A."/>
            <person name="Gwinn-Giglio M."/>
            <person name="Han C.S."/>
            <person name="Khouri H."/>
            <person name="Kiss H."/>
            <person name="Kothari S.P."/>
            <person name="Madupu R."/>
            <person name="Nelson K.E."/>
            <person name="Nelson W.C."/>
            <person name="Paulsen I."/>
            <person name="Penn K."/>
            <person name="Ren Q."/>
            <person name="Rosovitz M.J."/>
            <person name="Selengut J.D."/>
            <person name="Shrivastava S."/>
            <person name="Sullivan S.A."/>
            <person name="Tapia R."/>
            <person name="Thompson L.S."/>
            <person name="Watkins K.L."/>
            <person name="Yang Q."/>
            <person name="Yu C."/>
            <person name="Zafar N."/>
            <person name="Zhou L."/>
            <person name="Kuske C.R."/>
        </authorList>
    </citation>
    <scope>NUCLEOTIDE SEQUENCE [LARGE SCALE GENOMIC DNA]</scope>
    <source>
        <strain evidence="3 4">Ellin345</strain>
    </source>
</reference>
<dbReference type="HOGENOM" id="CLU_1093199_0_0_0"/>
<keyword evidence="1" id="KW-1133">Transmembrane helix</keyword>
<dbReference type="RefSeq" id="WP_011522691.1">
    <property type="nucleotide sequence ID" value="NC_008009.1"/>
</dbReference>
<keyword evidence="4" id="KW-1185">Reference proteome</keyword>
<keyword evidence="1" id="KW-0812">Transmembrane</keyword>
<dbReference type="AlphaFoldDB" id="Q1IQG1"/>
<feature type="domain" description="DUF4190" evidence="2">
    <location>
        <begin position="52"/>
        <end position="110"/>
    </location>
</feature>
<dbReference type="InterPro" id="IPR045584">
    <property type="entry name" value="Pilin-like"/>
</dbReference>
<dbReference type="Pfam" id="PF13828">
    <property type="entry name" value="DUF4190"/>
    <property type="match status" value="1"/>
</dbReference>
<dbReference type="EMBL" id="CP000360">
    <property type="protein sequence ID" value="ABF40889.1"/>
    <property type="molecule type" value="Genomic_DNA"/>
</dbReference>
<keyword evidence="1" id="KW-0472">Membrane</keyword>
<accession>Q1IQG1</accession>
<name>Q1IQG1_KORVE</name>
<dbReference type="EnsemblBacteria" id="ABF40889">
    <property type="protein sequence ID" value="ABF40889"/>
    <property type="gene ID" value="Acid345_1888"/>
</dbReference>
<feature type="transmembrane region" description="Helical" evidence="1">
    <location>
        <begin position="52"/>
        <end position="74"/>
    </location>
</feature>
<dbReference type="SUPFAM" id="SSF54523">
    <property type="entry name" value="Pili subunits"/>
    <property type="match status" value="1"/>
</dbReference>
<organism evidence="3 4">
    <name type="scientific">Koribacter versatilis (strain Ellin345)</name>
    <dbReference type="NCBI Taxonomy" id="204669"/>
    <lineage>
        <taxon>Bacteria</taxon>
        <taxon>Pseudomonadati</taxon>
        <taxon>Acidobacteriota</taxon>
        <taxon>Terriglobia</taxon>
        <taxon>Terriglobales</taxon>
        <taxon>Candidatus Korobacteraceae</taxon>
        <taxon>Candidatus Korobacter</taxon>
    </lineage>
</organism>
<evidence type="ECO:0000313" key="3">
    <source>
        <dbReference type="EMBL" id="ABF40889.1"/>
    </source>
</evidence>
<gene>
    <name evidence="3" type="ordered locus">Acid345_1888</name>
</gene>
<feature type="transmembrane region" description="Helical" evidence="1">
    <location>
        <begin position="95"/>
        <end position="121"/>
    </location>
</feature>
<sequence length="254" mass="26382">MHCNGCGCILHEGEQFCPGCGRSVNAPAAPPQQAAPILPPMYVVGAHPSGKATASLVCGIFFFLFPLPIIAVVLGHMALSEIKRSAGHLIGEGRAIAGLVLGYFGLVSFLPIILIVAAIAIPNLLRSRIAANEASAIMSVRSVNSAQLTYMAAYPNVGYACELYQLGGSSQKATSVGAGMIDNLLSSGTKSGYSFRIVGCGEDGTPADKYAIYATPLQEGTTGQRTFCSDQDGVIKFVTRGSGEACTEYGTPIQ</sequence>
<dbReference type="STRING" id="204669.Acid345_1888"/>
<dbReference type="eggNOG" id="COG4640">
    <property type="taxonomic scope" value="Bacteria"/>
</dbReference>
<evidence type="ECO:0000313" key="4">
    <source>
        <dbReference type="Proteomes" id="UP000002432"/>
    </source>
</evidence>
<dbReference type="InterPro" id="IPR025241">
    <property type="entry name" value="DUF4190"/>
</dbReference>
<evidence type="ECO:0000259" key="2">
    <source>
        <dbReference type="Pfam" id="PF13828"/>
    </source>
</evidence>
<proteinExistence type="predicted"/>
<dbReference type="KEGG" id="aba:Acid345_1888"/>
<evidence type="ECO:0000256" key="1">
    <source>
        <dbReference type="SAM" id="Phobius"/>
    </source>
</evidence>